<gene>
    <name evidence="2" type="primary">44</name>
    <name evidence="2" type="ORF">SEA_BENVOLIO_44</name>
</gene>
<reference evidence="2 3" key="1">
    <citation type="submission" date="2019-05" db="EMBL/GenBank/DDBJ databases">
        <authorList>
            <person name="Adams R."/>
            <person name="Akbary L.S."/>
            <person name="Andrews M.B."/>
            <person name="Baumann C.N."/>
            <person name="Belamarich J.P."/>
            <person name="Bhuta P.S."/>
            <person name="Campbell C.V."/>
            <person name="Crevits C.K."/>
            <person name="Crockett C.R."/>
            <person name="Dolan H.E."/>
            <person name="Ellis C.L."/>
            <person name="Elsasser D.N."/>
            <person name="Fenwick S.L."/>
            <person name="Guo R."/>
            <person name="Jackson A.R."/>
            <person name="Kaur A."/>
            <person name="Madison K.A."/>
            <person name="Kivimaki S.E."/>
            <person name="Martin A.Y."/>
            <person name="McChesney S.A."/>
            <person name="McCreary M.E."/>
            <person name="McMahill K.J."/>
            <person name="Nicely M.K."/>
            <person name="Ofsa J.B."/>
            <person name="Redle J.D."/>
            <person name="Santos M.R."/>
            <person name="Stiltner K.B."/>
            <person name="Taheny A.C."/>
            <person name="Tran P.V."/>
            <person name="Tunckanat T."/>
            <person name="Villavicencio A.P."/>
            <person name="Voshell S.M."/>
            <person name="Williams K.J."/>
            <person name="Witmer C.E."/>
            <person name="Woodruff E.H."/>
            <person name="Garlena R.A."/>
            <person name="Russell D.A."/>
            <person name="Pope W.H."/>
            <person name="Jacobs-Sera D."/>
            <person name="Hatfull G.F."/>
        </authorList>
    </citation>
    <scope>NUCLEOTIDE SEQUENCE [LARGE SCALE GENOMIC DNA]</scope>
</reference>
<feature type="region of interest" description="Disordered" evidence="1">
    <location>
        <begin position="76"/>
        <end position="103"/>
    </location>
</feature>
<keyword evidence="3" id="KW-1185">Reference proteome</keyword>
<name>A0A514A3P9_9CAUD</name>
<feature type="compositionally biased region" description="Basic and acidic residues" evidence="1">
    <location>
        <begin position="76"/>
        <end position="87"/>
    </location>
</feature>
<sequence length="140" mass="15572">MKYVTKKQLRLANFELATELGNTKAELADVKAHRDVLDSENGRLIRSNQSLAQTATAYARANRDLRNQLDTAKRAFGEAFVKGEPEAPRGPSRPNRKKLSTADAKDIRNAFYGGAKQKDLARNYGVNPATISRVVRGIYH</sequence>
<evidence type="ECO:0000256" key="1">
    <source>
        <dbReference type="SAM" id="MobiDB-lite"/>
    </source>
</evidence>
<dbReference type="GeneID" id="64947289"/>
<dbReference type="RefSeq" id="YP_010063481.1">
    <property type="nucleotide sequence ID" value="NC_054806.1"/>
</dbReference>
<dbReference type="EMBL" id="MK919472">
    <property type="protein sequence ID" value="QDH47862.1"/>
    <property type="molecule type" value="Genomic_DNA"/>
</dbReference>
<accession>A0A514A3P9</accession>
<keyword evidence="2" id="KW-0238">DNA-binding</keyword>
<protein>
    <submittedName>
        <fullName evidence="2">Helix-turn-helix DNA-binding domain protein</fullName>
    </submittedName>
</protein>
<dbReference type="GO" id="GO:0003677">
    <property type="term" value="F:DNA binding"/>
    <property type="evidence" value="ECO:0007669"/>
    <property type="project" value="UniProtKB-KW"/>
</dbReference>
<dbReference type="Proteomes" id="UP000320155">
    <property type="component" value="Segment"/>
</dbReference>
<dbReference type="KEGG" id="vg:64947289"/>
<proteinExistence type="predicted"/>
<evidence type="ECO:0000313" key="3">
    <source>
        <dbReference type="Proteomes" id="UP000320155"/>
    </source>
</evidence>
<evidence type="ECO:0000313" key="2">
    <source>
        <dbReference type="EMBL" id="QDH47862.1"/>
    </source>
</evidence>
<organism evidence="2 3">
    <name type="scientific">Mycobacterium phage Benvolio</name>
    <dbReference type="NCBI Taxonomy" id="2591074"/>
    <lineage>
        <taxon>Viruses</taxon>
        <taxon>Duplodnaviria</taxon>
        <taxon>Heunggongvirae</taxon>
        <taxon>Uroviricota</taxon>
        <taxon>Caudoviricetes</taxon>
        <taxon>Turbidovirus</taxon>
        <taxon>Turbidovirus benvolio</taxon>
    </lineage>
</organism>